<dbReference type="AlphaFoldDB" id="A0A1Q3A6C6"/>
<evidence type="ECO:0000256" key="1">
    <source>
        <dbReference type="ARBA" id="ARBA00023002"/>
    </source>
</evidence>
<dbReference type="OMA" id="KRFFITE"/>
<dbReference type="Pfam" id="PF01370">
    <property type="entry name" value="Epimerase"/>
    <property type="match status" value="1"/>
</dbReference>
<feature type="domain" description="NAD-dependent epimerase/dehydratase" evidence="3">
    <location>
        <begin position="3"/>
        <end position="260"/>
    </location>
</feature>
<comment type="caution">
    <text evidence="4">The sequence shown here is derived from an EMBL/GenBank/DDBJ whole genome shotgun (WGS) entry which is preliminary data.</text>
</comment>
<dbReference type="Gene3D" id="3.40.50.720">
    <property type="entry name" value="NAD(P)-binding Rossmann-like Domain"/>
    <property type="match status" value="1"/>
</dbReference>
<accession>A0A1Q3A6C6</accession>
<comment type="similarity">
    <text evidence="2">Belongs to the NAD(P)-dependent epimerase/dehydratase family. Dihydroflavonol-4-reductase subfamily.</text>
</comment>
<dbReference type="InterPro" id="IPR036291">
    <property type="entry name" value="NAD(P)-bd_dom_sf"/>
</dbReference>
<reference evidence="4 5" key="1">
    <citation type="submission" date="2016-08" db="EMBL/GenBank/DDBJ databases">
        <title>Draft genome sequence of allopolyploid Zygosaccharomyces rouxii.</title>
        <authorList>
            <person name="Watanabe J."/>
            <person name="Uehara K."/>
            <person name="Mogi Y."/>
            <person name="Tsukioka Y."/>
        </authorList>
    </citation>
    <scope>NUCLEOTIDE SEQUENCE [LARGE SCALE GENOMIC DNA]</scope>
    <source>
        <strain evidence="4 5">NBRC 110957</strain>
    </source>
</reference>
<organism evidence="4 5">
    <name type="scientific">Zygosaccharomyces rouxii</name>
    <dbReference type="NCBI Taxonomy" id="4956"/>
    <lineage>
        <taxon>Eukaryota</taxon>
        <taxon>Fungi</taxon>
        <taxon>Dikarya</taxon>
        <taxon>Ascomycota</taxon>
        <taxon>Saccharomycotina</taxon>
        <taxon>Saccharomycetes</taxon>
        <taxon>Saccharomycetales</taxon>
        <taxon>Saccharomycetaceae</taxon>
        <taxon>Zygosaccharomyces</taxon>
    </lineage>
</organism>
<dbReference type="EMBL" id="BDGX01000030">
    <property type="protein sequence ID" value="GAV51218.1"/>
    <property type="molecule type" value="Genomic_DNA"/>
</dbReference>
<dbReference type="PANTHER" id="PTHR10366:SF844">
    <property type="entry name" value="NADPH-DEPENDENT METHYLGLYOXAL REDUCTASE GRE2"/>
    <property type="match status" value="1"/>
</dbReference>
<sequence length="341" mass="37474">MAVLVTGANGFIAKYIVHDLLNEGYDVIGVVRSQAKADSLAKQFGGNPHLAVEVVHDIAVLGAFDSVFHKHGKNIDIVLHCASPLPSEGDDYEKTHMIPAVNGTIGILEAVKKYAAQTVKHVVITSSVVAVMDPAKRTDSTWILDEKNWCPLRKEDINGDFHVAYMVSKTYAERAAWEFLKNNRGEVKFELTTLLPTYVFGPQLFEEDALGSLNYSNGQVQALICSSPGEELKPDMNAHFVDVRDVAKAHLLAFQKEEAAGKRLILTSCRYTSQDVVNILNEKFPQLKGKISEGPNPGKYDASSVVGEHHKAEEVLGIKYAGLEKSIYDTAAQVLKVELRL</sequence>
<dbReference type="FunFam" id="3.40.50.720:FF:000191">
    <property type="entry name" value="Methylglyoxal reductase (NADPH-dependent)"/>
    <property type="match status" value="1"/>
</dbReference>
<dbReference type="SUPFAM" id="SSF51735">
    <property type="entry name" value="NAD(P)-binding Rossmann-fold domains"/>
    <property type="match status" value="1"/>
</dbReference>
<dbReference type="Proteomes" id="UP000187013">
    <property type="component" value="Unassembled WGS sequence"/>
</dbReference>
<gene>
    <name evidence="4" type="ORF">ZYGR_0AD04010</name>
</gene>
<evidence type="ECO:0000313" key="4">
    <source>
        <dbReference type="EMBL" id="GAV51218.1"/>
    </source>
</evidence>
<dbReference type="CDD" id="cd05227">
    <property type="entry name" value="AR_SDR_e"/>
    <property type="match status" value="1"/>
</dbReference>
<dbReference type="OrthoDB" id="2735536at2759"/>
<dbReference type="InterPro" id="IPR001509">
    <property type="entry name" value="Epimerase_deHydtase"/>
</dbReference>
<protein>
    <recommendedName>
        <fullName evidence="3">NAD-dependent epimerase/dehydratase domain-containing protein</fullName>
    </recommendedName>
</protein>
<evidence type="ECO:0000313" key="5">
    <source>
        <dbReference type="Proteomes" id="UP000187013"/>
    </source>
</evidence>
<dbReference type="PANTHER" id="PTHR10366">
    <property type="entry name" value="NAD DEPENDENT EPIMERASE/DEHYDRATASE"/>
    <property type="match status" value="1"/>
</dbReference>
<evidence type="ECO:0000259" key="3">
    <source>
        <dbReference type="Pfam" id="PF01370"/>
    </source>
</evidence>
<dbReference type="GO" id="GO:0016616">
    <property type="term" value="F:oxidoreductase activity, acting on the CH-OH group of donors, NAD or NADP as acceptor"/>
    <property type="evidence" value="ECO:0007669"/>
    <property type="project" value="TreeGrafter"/>
</dbReference>
<dbReference type="eggNOG" id="KOG1502">
    <property type="taxonomic scope" value="Eukaryota"/>
</dbReference>
<name>A0A1Q3A6C6_ZYGRO</name>
<evidence type="ECO:0000256" key="2">
    <source>
        <dbReference type="ARBA" id="ARBA00023445"/>
    </source>
</evidence>
<dbReference type="InterPro" id="IPR050425">
    <property type="entry name" value="NAD(P)_dehydrat-like"/>
</dbReference>
<proteinExistence type="inferred from homology"/>
<keyword evidence="1" id="KW-0560">Oxidoreductase</keyword>